<evidence type="ECO:0000256" key="9">
    <source>
        <dbReference type="ARBA" id="ARBA00023136"/>
    </source>
</evidence>
<evidence type="ECO:0000313" key="14">
    <source>
        <dbReference type="EMBL" id="OIR18405.1"/>
    </source>
</evidence>
<evidence type="ECO:0000256" key="7">
    <source>
        <dbReference type="ARBA" id="ARBA00022989"/>
    </source>
</evidence>
<comment type="function">
    <text evidence="11">F(1)F(0) ATP synthase produces ATP from ADP in the presence of a proton or sodium gradient. F-type ATPases consist of two structural domains, F(1) containing the extramembraneous catalytic core and F(0) containing the membrane proton channel, linked together by a central stalk and a peripheral stalk. During catalysis, ATP synthesis in the catalytic domain of F(1) is coupled via a rotary mechanism of the central stalk subunits to proton translocation.</text>
</comment>
<dbReference type="NCBIfam" id="TIGR03321">
    <property type="entry name" value="alt_F1F0_F0_B"/>
    <property type="match status" value="1"/>
</dbReference>
<feature type="coiled-coil region" evidence="12">
    <location>
        <begin position="31"/>
        <end position="72"/>
    </location>
</feature>
<protein>
    <submittedName>
        <fullName evidence="14">ATP synthase subunit b</fullName>
    </submittedName>
</protein>
<organism evidence="14">
    <name type="scientific">mine drainage metagenome</name>
    <dbReference type="NCBI Taxonomy" id="410659"/>
    <lineage>
        <taxon>unclassified sequences</taxon>
        <taxon>metagenomes</taxon>
        <taxon>ecological metagenomes</taxon>
    </lineage>
</organism>
<dbReference type="HAMAP" id="MF_01398">
    <property type="entry name" value="ATP_synth_b_bprime"/>
    <property type="match status" value="1"/>
</dbReference>
<keyword evidence="3" id="KW-0813">Transport</keyword>
<keyword evidence="10" id="KW-0066">ATP synthesis</keyword>
<dbReference type="GO" id="GO:0046961">
    <property type="term" value="F:proton-transporting ATPase activity, rotational mechanism"/>
    <property type="evidence" value="ECO:0007669"/>
    <property type="project" value="TreeGrafter"/>
</dbReference>
<feature type="transmembrane region" description="Helical" evidence="13">
    <location>
        <begin position="6"/>
        <end position="22"/>
    </location>
</feature>
<dbReference type="InterPro" id="IPR000711">
    <property type="entry name" value="ATPase_OSCP/dsu"/>
</dbReference>
<dbReference type="PANTHER" id="PTHR33445">
    <property type="entry name" value="ATP SYNTHASE SUBUNIT B', CHLOROPLASTIC"/>
    <property type="match status" value="1"/>
</dbReference>
<evidence type="ECO:0000256" key="11">
    <source>
        <dbReference type="ARBA" id="ARBA00025198"/>
    </source>
</evidence>
<dbReference type="InterPro" id="IPR017707">
    <property type="entry name" value="Alt_ATP_synth_F0_bsu"/>
</dbReference>
<dbReference type="Pfam" id="PF00430">
    <property type="entry name" value="ATP-synt_B"/>
    <property type="match status" value="1"/>
</dbReference>
<comment type="similarity">
    <text evidence="2">Belongs to the ATPase B chain family.</text>
</comment>
<dbReference type="CDD" id="cd06503">
    <property type="entry name" value="ATP-synt_Fo_b"/>
    <property type="match status" value="1"/>
</dbReference>
<accession>A0A1J5TQ08</accession>
<evidence type="ECO:0000256" key="12">
    <source>
        <dbReference type="SAM" id="Coils"/>
    </source>
</evidence>
<keyword evidence="9 13" id="KW-0472">Membrane</keyword>
<dbReference type="AlphaFoldDB" id="A0A1J5TQ08"/>
<keyword evidence="4" id="KW-0138">CF(0)</keyword>
<name>A0A1J5TQ08_9ZZZZ</name>
<keyword evidence="12" id="KW-0175">Coiled coil</keyword>
<dbReference type="Pfam" id="PF00213">
    <property type="entry name" value="OSCP"/>
    <property type="match status" value="1"/>
</dbReference>
<dbReference type="EMBL" id="MLJW01000003">
    <property type="protein sequence ID" value="OIR18405.1"/>
    <property type="molecule type" value="Genomic_DNA"/>
</dbReference>
<evidence type="ECO:0000256" key="4">
    <source>
        <dbReference type="ARBA" id="ARBA00022547"/>
    </source>
</evidence>
<comment type="caution">
    <text evidence="14">The sequence shown here is derived from an EMBL/GenBank/DDBJ whole genome shotgun (WGS) entry which is preliminary data.</text>
</comment>
<dbReference type="GO" id="GO:0046933">
    <property type="term" value="F:proton-transporting ATP synthase activity, rotational mechanism"/>
    <property type="evidence" value="ECO:0007669"/>
    <property type="project" value="InterPro"/>
</dbReference>
<proteinExistence type="inferred from homology"/>
<reference evidence="14" key="1">
    <citation type="submission" date="2016-10" db="EMBL/GenBank/DDBJ databases">
        <title>Sequence of Gallionella enrichment culture.</title>
        <authorList>
            <person name="Poehlein A."/>
            <person name="Muehling M."/>
            <person name="Daniel R."/>
        </authorList>
    </citation>
    <scope>NUCLEOTIDE SEQUENCE</scope>
</reference>
<evidence type="ECO:0000256" key="8">
    <source>
        <dbReference type="ARBA" id="ARBA00023065"/>
    </source>
</evidence>
<keyword evidence="6" id="KW-0375">Hydrogen ion transport</keyword>
<evidence type="ECO:0000256" key="13">
    <source>
        <dbReference type="SAM" id="Phobius"/>
    </source>
</evidence>
<keyword evidence="8" id="KW-0406">Ion transport</keyword>
<keyword evidence="5 13" id="KW-0812">Transmembrane</keyword>
<dbReference type="PANTHER" id="PTHR33445:SF2">
    <property type="entry name" value="ATP SYNTHASE SUBUNIT B', CHLOROPLASTIC"/>
    <property type="match status" value="1"/>
</dbReference>
<evidence type="ECO:0000256" key="2">
    <source>
        <dbReference type="ARBA" id="ARBA00005513"/>
    </source>
</evidence>
<dbReference type="InterPro" id="IPR050059">
    <property type="entry name" value="ATP_synthase_B_chain"/>
</dbReference>
<comment type="subcellular location">
    <subcellularLocation>
        <location evidence="1">Membrane</location>
        <topology evidence="1">Single-pass membrane protein</topology>
    </subcellularLocation>
</comment>
<sequence length="254" mass="28655">MLIDWFTVIAQAVNFLILAWLMKRYLYQPILKALDAREQRIAAELADADKKKAEALAEREEFRRKNDEFDRQRDGLLSKATSDAIAEHGRLLDEVRKEAGDMRGKLQDKLDNEFSSLHEEIARRTQAAVFAIARKTLTELSGASLEARMVEVFVRRLRELGDSERNKLAAITGQGIVTVRSAFELPQPQQTTIEESIKATLGTGDPIRFETMPDLIGGIELILQGQKIAWSISDHLASLEKELAAMLKAQRHES</sequence>
<gene>
    <name evidence="14" type="primary">atpF_1</name>
    <name evidence="14" type="ORF">GALL_17340</name>
</gene>
<evidence type="ECO:0000256" key="3">
    <source>
        <dbReference type="ARBA" id="ARBA00022448"/>
    </source>
</evidence>
<evidence type="ECO:0000256" key="6">
    <source>
        <dbReference type="ARBA" id="ARBA00022781"/>
    </source>
</evidence>
<keyword evidence="7 13" id="KW-1133">Transmembrane helix</keyword>
<dbReference type="InterPro" id="IPR002146">
    <property type="entry name" value="ATP_synth_b/b'su_bac/chlpt"/>
</dbReference>
<evidence type="ECO:0000256" key="10">
    <source>
        <dbReference type="ARBA" id="ARBA00023310"/>
    </source>
</evidence>
<dbReference type="GO" id="GO:0045259">
    <property type="term" value="C:proton-transporting ATP synthase complex"/>
    <property type="evidence" value="ECO:0007669"/>
    <property type="project" value="UniProtKB-KW"/>
</dbReference>
<evidence type="ECO:0000256" key="5">
    <source>
        <dbReference type="ARBA" id="ARBA00022692"/>
    </source>
</evidence>
<evidence type="ECO:0000256" key="1">
    <source>
        <dbReference type="ARBA" id="ARBA00004167"/>
    </source>
</evidence>